<evidence type="ECO:0000313" key="2">
    <source>
        <dbReference type="EMBL" id="ANO51249.1"/>
    </source>
</evidence>
<protein>
    <recommendedName>
        <fullName evidence="4">Ribosomal protein L7/L12 C-terminal domain-containing protein</fullName>
    </recommendedName>
</protein>
<feature type="transmembrane region" description="Helical" evidence="1">
    <location>
        <begin position="74"/>
        <end position="92"/>
    </location>
</feature>
<keyword evidence="3" id="KW-1185">Reference proteome</keyword>
<dbReference type="STRING" id="1548547.BA177_08585"/>
<name>A0A193LFU5_9GAMM</name>
<evidence type="ECO:0008006" key="4">
    <source>
        <dbReference type="Google" id="ProtNLM"/>
    </source>
</evidence>
<sequence>MNPEVVLTEDELPAEVVTAIKQGRKVVAINLLMETTGIGMANAKVLVDRASVRLNPKPPRQTFMKDYNPMNRRLISMALTLFAVFLVYTFYFND</sequence>
<reference evidence="2 3" key="1">
    <citation type="submission" date="2016-06" db="EMBL/GenBank/DDBJ databases">
        <title>Complete genome sequence of a deep-branching marine Gamma Proteobacterium Woeseia oceani type strain XK5.</title>
        <authorList>
            <person name="Mu D."/>
            <person name="Du Z."/>
        </authorList>
    </citation>
    <scope>NUCLEOTIDE SEQUENCE [LARGE SCALE GENOMIC DNA]</scope>
    <source>
        <strain evidence="2 3">XK5</strain>
    </source>
</reference>
<dbReference type="RefSeq" id="WP_068615413.1">
    <property type="nucleotide sequence ID" value="NZ_CP016268.1"/>
</dbReference>
<keyword evidence="1" id="KW-1133">Transmembrane helix</keyword>
<evidence type="ECO:0000313" key="3">
    <source>
        <dbReference type="Proteomes" id="UP000092695"/>
    </source>
</evidence>
<accession>A0A193LFU5</accession>
<dbReference type="KEGG" id="woc:BA177_08585"/>
<dbReference type="AlphaFoldDB" id="A0A193LFU5"/>
<gene>
    <name evidence="2" type="ORF">BA177_08585</name>
</gene>
<evidence type="ECO:0000256" key="1">
    <source>
        <dbReference type="SAM" id="Phobius"/>
    </source>
</evidence>
<dbReference type="Proteomes" id="UP000092695">
    <property type="component" value="Chromosome"/>
</dbReference>
<keyword evidence="1" id="KW-0812">Transmembrane</keyword>
<dbReference type="EMBL" id="CP016268">
    <property type="protein sequence ID" value="ANO51249.1"/>
    <property type="molecule type" value="Genomic_DNA"/>
</dbReference>
<keyword evidence="1" id="KW-0472">Membrane</keyword>
<proteinExistence type="predicted"/>
<organism evidence="2 3">
    <name type="scientific">Woeseia oceani</name>
    <dbReference type="NCBI Taxonomy" id="1548547"/>
    <lineage>
        <taxon>Bacteria</taxon>
        <taxon>Pseudomonadati</taxon>
        <taxon>Pseudomonadota</taxon>
        <taxon>Gammaproteobacteria</taxon>
        <taxon>Woeseiales</taxon>
        <taxon>Woeseiaceae</taxon>
        <taxon>Woeseia</taxon>
    </lineage>
</organism>